<dbReference type="Pfam" id="PF11887">
    <property type="entry name" value="Mce4_CUP1"/>
    <property type="match status" value="1"/>
</dbReference>
<dbReference type="RefSeq" id="WP_338892081.1">
    <property type="nucleotide sequence ID" value="NZ_CP147846.1"/>
</dbReference>
<dbReference type="InterPro" id="IPR005693">
    <property type="entry name" value="Mce"/>
</dbReference>
<dbReference type="PANTHER" id="PTHR33371:SF19">
    <property type="entry name" value="MCE-FAMILY PROTEIN MCE4A"/>
    <property type="match status" value="1"/>
</dbReference>
<feature type="domain" description="Mce/MlaD" evidence="2">
    <location>
        <begin position="44"/>
        <end position="114"/>
    </location>
</feature>
<dbReference type="InterPro" id="IPR003399">
    <property type="entry name" value="Mce/MlaD"/>
</dbReference>
<sequence length="458" mass="48529">MIHSPSAVKRRLLGLMLFAMIIVFVGWSVTSYMKTFDEVVGVDLVTDSVGNALPSNADVKVRGLIVGEVRSASSVDGVVTAKLAIDPDKAELIPSNATARLLPKTLFGERYVALMIPENDTASPITNGTVLRQDTSGSAIEVGQLLDNLLPLLEAIPPQDLASTLGALAQGLSGRGQELGLTIDRLENIFRGLNTELPNIQADLRGLADFSQTYADAGPQLIDALDNLTVTGNTLVEQRPAVDTLISSLTATGASTADFLEVNANNLIRISADSREALELLAQYSPSFGCTFSQFVPIVERAQDVIGVGDEYQGINVHMPVVNPRGRYLPNQDEPRLFDDRGPRCYTPADTAAGEFFPQYPGGSANDGSYQVPSRNPGPQNVPELPAPQYSILPGADISAGRAAPASYEGSDFERDTLAVIYGQATGISPGDVPSWVTSAGAPALRGAEVSFTEAADR</sequence>
<evidence type="ECO:0000259" key="3">
    <source>
        <dbReference type="Pfam" id="PF11887"/>
    </source>
</evidence>
<keyword evidence="5" id="KW-1185">Reference proteome</keyword>
<evidence type="ECO:0000259" key="2">
    <source>
        <dbReference type="Pfam" id="PF02470"/>
    </source>
</evidence>
<dbReference type="EMBL" id="CP147846">
    <property type="protein sequence ID" value="WXG70582.1"/>
    <property type="molecule type" value="Genomic_DNA"/>
</dbReference>
<accession>A0ABZ2PRF9</accession>
<keyword evidence="1" id="KW-0472">Membrane</keyword>
<organism evidence="4 5">
    <name type="scientific">Rhodococcus sovatensis</name>
    <dbReference type="NCBI Taxonomy" id="1805840"/>
    <lineage>
        <taxon>Bacteria</taxon>
        <taxon>Bacillati</taxon>
        <taxon>Actinomycetota</taxon>
        <taxon>Actinomycetes</taxon>
        <taxon>Mycobacteriales</taxon>
        <taxon>Nocardiaceae</taxon>
        <taxon>Rhodococcus</taxon>
    </lineage>
</organism>
<keyword evidence="1" id="KW-1133">Transmembrane helix</keyword>
<reference evidence="4 5" key="1">
    <citation type="submission" date="2024-03" db="EMBL/GenBank/DDBJ databases">
        <title>Natural products discovery in diverse microorganisms through a two-stage MS feature dereplication strategy.</title>
        <authorList>
            <person name="Zhang R."/>
        </authorList>
    </citation>
    <scope>NUCLEOTIDE SEQUENCE [LARGE SCALE GENOMIC DNA]</scope>
    <source>
        <strain evidence="4 5">18930</strain>
    </source>
</reference>
<proteinExistence type="predicted"/>
<keyword evidence="1" id="KW-0812">Transmembrane</keyword>
<feature type="domain" description="Mammalian cell entry C-terminal" evidence="3">
    <location>
        <begin position="122"/>
        <end position="343"/>
    </location>
</feature>
<evidence type="ECO:0000313" key="4">
    <source>
        <dbReference type="EMBL" id="WXG70582.1"/>
    </source>
</evidence>
<evidence type="ECO:0000313" key="5">
    <source>
        <dbReference type="Proteomes" id="UP001432000"/>
    </source>
</evidence>
<protein>
    <submittedName>
        <fullName evidence="4">MCE family protein</fullName>
    </submittedName>
</protein>
<dbReference type="Pfam" id="PF02470">
    <property type="entry name" value="MlaD"/>
    <property type="match status" value="1"/>
</dbReference>
<evidence type="ECO:0000256" key="1">
    <source>
        <dbReference type="SAM" id="Phobius"/>
    </source>
</evidence>
<name>A0ABZ2PRF9_9NOCA</name>
<dbReference type="Proteomes" id="UP001432000">
    <property type="component" value="Chromosome"/>
</dbReference>
<gene>
    <name evidence="4" type="ORF">WDS16_08845</name>
</gene>
<feature type="transmembrane region" description="Helical" evidence="1">
    <location>
        <begin position="12"/>
        <end position="29"/>
    </location>
</feature>
<dbReference type="NCBIfam" id="TIGR00996">
    <property type="entry name" value="Mtu_fam_mce"/>
    <property type="match status" value="1"/>
</dbReference>
<dbReference type="InterPro" id="IPR024516">
    <property type="entry name" value="Mce_C"/>
</dbReference>
<dbReference type="PANTHER" id="PTHR33371">
    <property type="entry name" value="INTERMEMBRANE PHOSPHOLIPID TRANSPORT SYSTEM BINDING PROTEIN MLAD-RELATED"/>
    <property type="match status" value="1"/>
</dbReference>
<dbReference type="InterPro" id="IPR052336">
    <property type="entry name" value="MlaD_Phospholipid_Transporter"/>
</dbReference>